<dbReference type="AlphaFoldDB" id="A0A4R3YS66"/>
<name>A0A4R3YS66_9GAMM</name>
<dbReference type="OrthoDB" id="5956593at2"/>
<sequence length="146" mass="16086">MRYTVALTGLMFLSIDASGFATPPDIGSTVDRLVEDTTKSSEAERHAFAQLIDLGSPAVPYIIGHLGDGRPLAEQIIQRDQWHQEHVWYVHDGLLAVLRQTVGHGMGATDGHASASQRAAIKRKWENWCVEKYPDQSHVCRGGHDG</sequence>
<reference evidence="1 2" key="1">
    <citation type="submission" date="2019-03" db="EMBL/GenBank/DDBJ databases">
        <title>Above-ground endophytic microbial communities from plants in different locations in the United States.</title>
        <authorList>
            <person name="Frank C."/>
        </authorList>
    </citation>
    <scope>NUCLEOTIDE SEQUENCE [LARGE SCALE GENOMIC DNA]</scope>
    <source>
        <strain evidence="1 2">LP_13_YM</strain>
    </source>
</reference>
<keyword evidence="2" id="KW-1185">Reference proteome</keyword>
<gene>
    <name evidence="1" type="ORF">EC912_104311</name>
</gene>
<accession>A0A4R3YS66</accession>
<proteinExistence type="predicted"/>
<evidence type="ECO:0000313" key="1">
    <source>
        <dbReference type="EMBL" id="TCV94114.1"/>
    </source>
</evidence>
<comment type="caution">
    <text evidence="1">The sequence shown here is derived from an EMBL/GenBank/DDBJ whole genome shotgun (WGS) entry which is preliminary data.</text>
</comment>
<dbReference type="RefSeq" id="WP_132144466.1">
    <property type="nucleotide sequence ID" value="NZ_SMCS01000004.1"/>
</dbReference>
<protein>
    <submittedName>
        <fullName evidence="1">Uncharacterized protein</fullName>
    </submittedName>
</protein>
<dbReference type="Proteomes" id="UP000295645">
    <property type="component" value="Unassembled WGS sequence"/>
</dbReference>
<dbReference type="EMBL" id="SMCS01000004">
    <property type="protein sequence ID" value="TCV94114.1"/>
    <property type="molecule type" value="Genomic_DNA"/>
</dbReference>
<evidence type="ECO:0000313" key="2">
    <source>
        <dbReference type="Proteomes" id="UP000295645"/>
    </source>
</evidence>
<organism evidence="1 2">
    <name type="scientific">Luteibacter rhizovicinus</name>
    <dbReference type="NCBI Taxonomy" id="242606"/>
    <lineage>
        <taxon>Bacteria</taxon>
        <taxon>Pseudomonadati</taxon>
        <taxon>Pseudomonadota</taxon>
        <taxon>Gammaproteobacteria</taxon>
        <taxon>Lysobacterales</taxon>
        <taxon>Rhodanobacteraceae</taxon>
        <taxon>Luteibacter</taxon>
    </lineage>
</organism>